<evidence type="ECO:0000256" key="1">
    <source>
        <dbReference type="ARBA" id="ARBA00007673"/>
    </source>
</evidence>
<evidence type="ECO:0000256" key="2">
    <source>
        <dbReference type="ARBA" id="ARBA00023235"/>
    </source>
</evidence>
<accession>A0A932ZU98</accession>
<organism evidence="3 4">
    <name type="scientific">Tectimicrobiota bacterium</name>
    <dbReference type="NCBI Taxonomy" id="2528274"/>
    <lineage>
        <taxon>Bacteria</taxon>
        <taxon>Pseudomonadati</taxon>
        <taxon>Nitrospinota/Tectimicrobiota group</taxon>
        <taxon>Candidatus Tectimicrobiota</taxon>
    </lineage>
</organism>
<dbReference type="InterPro" id="IPR007400">
    <property type="entry name" value="PrpF-like"/>
</dbReference>
<dbReference type="PANTHER" id="PTHR43709:SF2">
    <property type="entry name" value="DUF453 DOMAIN PROTEIN (AFU_ORTHOLOGUE AFUA_6G00360)"/>
    <property type="match status" value="1"/>
</dbReference>
<dbReference type="GO" id="GO:0016853">
    <property type="term" value="F:isomerase activity"/>
    <property type="evidence" value="ECO:0007669"/>
    <property type="project" value="UniProtKB-KW"/>
</dbReference>
<sequence length="220" mass="22693">MAQRRIPAVFVRGGTSRALLFHARDLPADRAAWDPIFLRALGSPDPNGRQLDGLGGGISSLSKVAVIGLPSRPDADVDYTFGQVSVERALVDYKGNCGNISSAVGPFTVDEGLVPAPGDGETAVRIHNTNTNKIIRSRFRVEGGAAAVEGDFALPGVAGTGARITLEFEDPGGAATGRLLPTGRPVDALEIPGLGRIEASLVDAANPMVFVRAGDVGLAG</sequence>
<evidence type="ECO:0000313" key="3">
    <source>
        <dbReference type="EMBL" id="MBI4251625.1"/>
    </source>
</evidence>
<keyword evidence="2" id="KW-0413">Isomerase</keyword>
<proteinExistence type="inferred from homology"/>
<dbReference type="AlphaFoldDB" id="A0A932ZU98"/>
<dbReference type="Gene3D" id="3.10.310.10">
    <property type="entry name" value="Diaminopimelate Epimerase, Chain A, domain 1"/>
    <property type="match status" value="2"/>
</dbReference>
<feature type="non-terminal residue" evidence="3">
    <location>
        <position position="220"/>
    </location>
</feature>
<reference evidence="3" key="1">
    <citation type="submission" date="2020-07" db="EMBL/GenBank/DDBJ databases">
        <title>Huge and variable diversity of episymbiotic CPR bacteria and DPANN archaea in groundwater ecosystems.</title>
        <authorList>
            <person name="He C.Y."/>
            <person name="Keren R."/>
            <person name="Whittaker M."/>
            <person name="Farag I.F."/>
            <person name="Doudna J."/>
            <person name="Cate J.H.D."/>
            <person name="Banfield J.F."/>
        </authorList>
    </citation>
    <scope>NUCLEOTIDE SEQUENCE</scope>
    <source>
        <strain evidence="3">NC_groundwater_1370_Ag_S-0.2um_69_93</strain>
    </source>
</reference>
<dbReference type="Proteomes" id="UP000752292">
    <property type="component" value="Unassembled WGS sequence"/>
</dbReference>
<comment type="caution">
    <text evidence="3">The sequence shown here is derived from an EMBL/GenBank/DDBJ whole genome shotgun (WGS) entry which is preliminary data.</text>
</comment>
<dbReference type="EMBL" id="JACQRX010000182">
    <property type="protein sequence ID" value="MBI4251625.1"/>
    <property type="molecule type" value="Genomic_DNA"/>
</dbReference>
<name>A0A932ZU98_UNCTE</name>
<protein>
    <submittedName>
        <fullName evidence="3">PrpF family protein</fullName>
    </submittedName>
</protein>
<dbReference type="SUPFAM" id="SSF54506">
    <property type="entry name" value="Diaminopimelate epimerase-like"/>
    <property type="match status" value="2"/>
</dbReference>
<evidence type="ECO:0000313" key="4">
    <source>
        <dbReference type="Proteomes" id="UP000752292"/>
    </source>
</evidence>
<gene>
    <name evidence="3" type="ORF">HY618_04115</name>
</gene>
<comment type="similarity">
    <text evidence="1">Belongs to the PrpF family.</text>
</comment>
<dbReference type="PANTHER" id="PTHR43709">
    <property type="entry name" value="ACONITATE ISOMERASE-RELATED"/>
    <property type="match status" value="1"/>
</dbReference>
<dbReference type="Pfam" id="PF04303">
    <property type="entry name" value="PrpF"/>
    <property type="match status" value="1"/>
</dbReference>